<gene>
    <name evidence="1" type="ORF">PAPOLLO_LOCUS26609</name>
</gene>
<name>A0A8S3YDK6_PARAO</name>
<protein>
    <submittedName>
        <fullName evidence="1">(apollo) hypothetical protein</fullName>
    </submittedName>
</protein>
<accession>A0A8S3YDK6</accession>
<dbReference type="EMBL" id="CAJQZP010001593">
    <property type="protein sequence ID" value="CAG5056020.1"/>
    <property type="molecule type" value="Genomic_DNA"/>
</dbReference>
<dbReference type="OrthoDB" id="3039988at2759"/>
<organism evidence="1 2">
    <name type="scientific">Parnassius apollo</name>
    <name type="common">Apollo butterfly</name>
    <name type="synonym">Papilio apollo</name>
    <dbReference type="NCBI Taxonomy" id="110799"/>
    <lineage>
        <taxon>Eukaryota</taxon>
        <taxon>Metazoa</taxon>
        <taxon>Ecdysozoa</taxon>
        <taxon>Arthropoda</taxon>
        <taxon>Hexapoda</taxon>
        <taxon>Insecta</taxon>
        <taxon>Pterygota</taxon>
        <taxon>Neoptera</taxon>
        <taxon>Endopterygota</taxon>
        <taxon>Lepidoptera</taxon>
        <taxon>Glossata</taxon>
        <taxon>Ditrysia</taxon>
        <taxon>Papilionoidea</taxon>
        <taxon>Papilionidae</taxon>
        <taxon>Parnassiinae</taxon>
        <taxon>Parnassini</taxon>
        <taxon>Parnassius</taxon>
        <taxon>Parnassius</taxon>
    </lineage>
</organism>
<reference evidence="1" key="1">
    <citation type="submission" date="2021-04" db="EMBL/GenBank/DDBJ databases">
        <authorList>
            <person name="Tunstrom K."/>
        </authorList>
    </citation>
    <scope>NUCLEOTIDE SEQUENCE</scope>
</reference>
<dbReference type="Proteomes" id="UP000691718">
    <property type="component" value="Unassembled WGS sequence"/>
</dbReference>
<proteinExistence type="predicted"/>
<dbReference type="AlphaFoldDB" id="A0A8S3YDK6"/>
<evidence type="ECO:0000313" key="1">
    <source>
        <dbReference type="EMBL" id="CAG5056020.1"/>
    </source>
</evidence>
<evidence type="ECO:0000313" key="2">
    <source>
        <dbReference type="Proteomes" id="UP000691718"/>
    </source>
</evidence>
<sequence>MNVNNSHLENVNTVIMASDISLSEHSISDADEEPYREENLVQSGMEEDQFRKEKRDRGENFFGDADDNEGWNLVKSKEKRLKPQLKEDIELYLSSNEKFPKQFALAKMLKACGIVDITRIKYINPFKIRVEVCSELSADKIEKCQEFKDKGWKVYRVMERTSSYGVIKDVDLDLSDEEILRNIMCDKPVEIISVYRLKRRNREGEGWQPSEAVQVCFKGSFIPQYIYVHGLRIKVTPYVFPVSQCSKCWKYGHPTKKCPSSKIVCPKCGGSHENCETQNFQCVNCGGNHMALHKASCPAFLKEKRLREIMVEFNCTYRKALTVYVPPSASLLGKNSFRQQSDNPPTNMISQTESRFQERDTSTFAEIVKTDVSLHKEDVNEVKNTSANTSMRFRRTRRRNTASCRLELPINSSTMNSESTVPPDAAAGEKKRNDSVRLDELLVRLKEIIFLRELTMEDKLHRVLKCCLEWLILLSVQFVSKWPLCKIIADYFTSNVS</sequence>
<keyword evidence="2" id="KW-1185">Reference proteome</keyword>
<comment type="caution">
    <text evidence="1">The sequence shown here is derived from an EMBL/GenBank/DDBJ whole genome shotgun (WGS) entry which is preliminary data.</text>
</comment>